<name>A0A5C5X5G0_9PLAN</name>
<dbReference type="EMBL" id="SIHI01000001">
    <property type="protein sequence ID" value="TWT57988.1"/>
    <property type="molecule type" value="Genomic_DNA"/>
</dbReference>
<dbReference type="CDD" id="cd01614">
    <property type="entry name" value="EutN_CcmL"/>
    <property type="match status" value="1"/>
</dbReference>
<accession>A0A5C5X5G0</accession>
<protein>
    <submittedName>
        <fullName evidence="3">Ethanolamine utilization protein EutN/carboxysome</fullName>
    </submittedName>
</protein>
<dbReference type="InterPro" id="IPR036677">
    <property type="entry name" value="EutN_CcmL_sf"/>
</dbReference>
<proteinExistence type="predicted"/>
<dbReference type="SUPFAM" id="SSF159133">
    <property type="entry name" value="EutN/CcmL-like"/>
    <property type="match status" value="1"/>
</dbReference>
<dbReference type="RefSeq" id="WP_146508082.1">
    <property type="nucleotide sequence ID" value="NZ_SIHI01000001.1"/>
</dbReference>
<comment type="caution">
    <text evidence="3">The sequence shown here is derived from an EMBL/GenBank/DDBJ whole genome shotgun (WGS) entry which is preliminary data.</text>
</comment>
<dbReference type="PANTHER" id="PTHR36539:SF1">
    <property type="entry name" value="BACTERIAL MICROCOMPARTMENT SHELL VERTEX PROTEIN EUTN"/>
    <property type="match status" value="1"/>
</dbReference>
<keyword evidence="4" id="KW-1185">Reference proteome</keyword>
<dbReference type="OrthoDB" id="281843at2"/>
<dbReference type="AlphaFoldDB" id="A0A5C5X5G0"/>
<evidence type="ECO:0000313" key="4">
    <source>
        <dbReference type="Proteomes" id="UP000317243"/>
    </source>
</evidence>
<dbReference type="PANTHER" id="PTHR36539">
    <property type="entry name" value="ETHANOLAMINE UTILIZATION PROTEIN EUTN"/>
    <property type="match status" value="1"/>
</dbReference>
<dbReference type="Proteomes" id="UP000317243">
    <property type="component" value="Unassembled WGS sequence"/>
</dbReference>
<dbReference type="GO" id="GO:0031469">
    <property type="term" value="C:bacterial microcompartment"/>
    <property type="evidence" value="ECO:0007669"/>
    <property type="project" value="UniProtKB-SubCell"/>
</dbReference>
<dbReference type="InterPro" id="IPR004992">
    <property type="entry name" value="EutN_CcmL"/>
</dbReference>
<evidence type="ECO:0000256" key="2">
    <source>
        <dbReference type="ARBA" id="ARBA00024446"/>
    </source>
</evidence>
<gene>
    <name evidence="3" type="ORF">KOR42_13560</name>
</gene>
<dbReference type="PROSITE" id="PS51932">
    <property type="entry name" value="BMV"/>
    <property type="match status" value="1"/>
</dbReference>
<keyword evidence="2" id="KW-1283">Bacterial microcompartment</keyword>
<evidence type="ECO:0000256" key="1">
    <source>
        <dbReference type="ARBA" id="ARBA00024322"/>
    </source>
</evidence>
<evidence type="ECO:0000313" key="3">
    <source>
        <dbReference type="EMBL" id="TWT57988.1"/>
    </source>
</evidence>
<dbReference type="Pfam" id="PF03319">
    <property type="entry name" value="EutN_CcmL"/>
    <property type="match status" value="1"/>
</dbReference>
<sequence length="99" mass="10228">MIIGEVIGSVTLSRCHPSIQGGSWRVVVPLDLPALQGSDSGRGEPFVVFDEIGSGNGSLIAVSEGAEAAAPFQPNPKPLDAYCTALLDVVDIKDGTDFS</sequence>
<dbReference type="Gene3D" id="2.40.50.220">
    <property type="entry name" value="EutN/Ccml"/>
    <property type="match status" value="1"/>
</dbReference>
<comment type="subcellular location">
    <subcellularLocation>
        <location evidence="1">Bacterial microcompartment</location>
    </subcellularLocation>
</comment>
<reference evidence="3 4" key="1">
    <citation type="submission" date="2019-02" db="EMBL/GenBank/DDBJ databases">
        <title>Deep-cultivation of Planctomycetes and their phenomic and genomic characterization uncovers novel biology.</title>
        <authorList>
            <person name="Wiegand S."/>
            <person name="Jogler M."/>
            <person name="Boedeker C."/>
            <person name="Pinto D."/>
            <person name="Vollmers J."/>
            <person name="Rivas-Marin E."/>
            <person name="Kohn T."/>
            <person name="Peeters S.H."/>
            <person name="Heuer A."/>
            <person name="Rast P."/>
            <person name="Oberbeckmann S."/>
            <person name="Bunk B."/>
            <person name="Jeske O."/>
            <person name="Meyerdierks A."/>
            <person name="Storesund J.E."/>
            <person name="Kallscheuer N."/>
            <person name="Luecker S."/>
            <person name="Lage O.M."/>
            <person name="Pohl T."/>
            <person name="Merkel B.J."/>
            <person name="Hornburger P."/>
            <person name="Mueller R.-W."/>
            <person name="Bruemmer F."/>
            <person name="Labrenz M."/>
            <person name="Spormann A.M."/>
            <person name="Op Den Camp H."/>
            <person name="Overmann J."/>
            <person name="Amann R."/>
            <person name="Jetten M.S.M."/>
            <person name="Mascher T."/>
            <person name="Medema M.H."/>
            <person name="Devos D.P."/>
            <person name="Kaster A.-K."/>
            <person name="Ovreas L."/>
            <person name="Rohde M."/>
            <person name="Galperin M.Y."/>
            <person name="Jogler C."/>
        </authorList>
    </citation>
    <scope>NUCLEOTIDE SEQUENCE [LARGE SCALE GENOMIC DNA]</scope>
    <source>
        <strain evidence="3 4">KOR42</strain>
    </source>
</reference>
<organism evidence="3 4">
    <name type="scientific">Thalassoglobus neptunius</name>
    <dbReference type="NCBI Taxonomy" id="1938619"/>
    <lineage>
        <taxon>Bacteria</taxon>
        <taxon>Pseudomonadati</taxon>
        <taxon>Planctomycetota</taxon>
        <taxon>Planctomycetia</taxon>
        <taxon>Planctomycetales</taxon>
        <taxon>Planctomycetaceae</taxon>
        <taxon>Thalassoglobus</taxon>
    </lineage>
</organism>